<organism evidence="2 4">
    <name type="scientific">Didymodactylos carnosus</name>
    <dbReference type="NCBI Taxonomy" id="1234261"/>
    <lineage>
        <taxon>Eukaryota</taxon>
        <taxon>Metazoa</taxon>
        <taxon>Spiralia</taxon>
        <taxon>Gnathifera</taxon>
        <taxon>Rotifera</taxon>
        <taxon>Eurotatoria</taxon>
        <taxon>Bdelloidea</taxon>
        <taxon>Philodinida</taxon>
        <taxon>Philodinidae</taxon>
        <taxon>Didymodactylos</taxon>
    </lineage>
</organism>
<evidence type="ECO:0000313" key="3">
    <source>
        <dbReference type="EMBL" id="CAF4017613.1"/>
    </source>
</evidence>
<dbReference type="EMBL" id="CAJOBA010036138">
    <property type="protein sequence ID" value="CAF4017613.1"/>
    <property type="molecule type" value="Genomic_DNA"/>
</dbReference>
<sequence length="86" mass="10380">MHLFRFHQLPIQQKVQKYHQQTQNDKNDVEISATSHLLCRTNISPSQQQQQQQQQQQKQQQDRSRIPFSKKVKSHLLPIIKYVEFI</sequence>
<evidence type="ECO:0000256" key="1">
    <source>
        <dbReference type="SAM" id="MobiDB-lite"/>
    </source>
</evidence>
<accession>A0A8S2EF25</accession>
<dbReference type="Proteomes" id="UP000682733">
    <property type="component" value="Unassembled WGS sequence"/>
</dbReference>
<comment type="caution">
    <text evidence="2">The sequence shown here is derived from an EMBL/GenBank/DDBJ whole genome shotgun (WGS) entry which is preliminary data.</text>
</comment>
<gene>
    <name evidence="2" type="ORF">OVA965_LOCUS24325</name>
    <name evidence="3" type="ORF">TMI583_LOCUS25050</name>
</gene>
<evidence type="ECO:0000313" key="4">
    <source>
        <dbReference type="Proteomes" id="UP000677228"/>
    </source>
</evidence>
<name>A0A8S2EF25_9BILA</name>
<evidence type="ECO:0000313" key="2">
    <source>
        <dbReference type="EMBL" id="CAF1208378.1"/>
    </source>
</evidence>
<protein>
    <submittedName>
        <fullName evidence="2">Uncharacterized protein</fullName>
    </submittedName>
</protein>
<feature type="region of interest" description="Disordered" evidence="1">
    <location>
        <begin position="42"/>
        <end position="70"/>
    </location>
</feature>
<reference evidence="2" key="1">
    <citation type="submission" date="2021-02" db="EMBL/GenBank/DDBJ databases">
        <authorList>
            <person name="Nowell W R."/>
        </authorList>
    </citation>
    <scope>NUCLEOTIDE SEQUENCE</scope>
</reference>
<dbReference type="AlphaFoldDB" id="A0A8S2EF25"/>
<proteinExistence type="predicted"/>
<feature type="compositionally biased region" description="Low complexity" evidence="1">
    <location>
        <begin position="47"/>
        <end position="59"/>
    </location>
</feature>
<dbReference type="Proteomes" id="UP000677228">
    <property type="component" value="Unassembled WGS sequence"/>
</dbReference>
<dbReference type="EMBL" id="CAJNOK010014603">
    <property type="protein sequence ID" value="CAF1208378.1"/>
    <property type="molecule type" value="Genomic_DNA"/>
</dbReference>